<evidence type="ECO:0000256" key="1">
    <source>
        <dbReference type="ARBA" id="ARBA00004141"/>
    </source>
</evidence>
<feature type="transmembrane region" description="Helical" evidence="5">
    <location>
        <begin position="340"/>
        <end position="363"/>
    </location>
</feature>
<feature type="transmembrane region" description="Helical" evidence="5">
    <location>
        <begin position="197"/>
        <end position="223"/>
    </location>
</feature>
<dbReference type="PANTHER" id="PTHR43021:SF2">
    <property type="entry name" value="CATION_H+ EXCHANGER DOMAIN-CONTAINING PROTEIN"/>
    <property type="match status" value="1"/>
</dbReference>
<evidence type="ECO:0000256" key="5">
    <source>
        <dbReference type="SAM" id="Phobius"/>
    </source>
</evidence>
<dbReference type="Pfam" id="PF00999">
    <property type="entry name" value="Na_H_Exchanger"/>
    <property type="match status" value="1"/>
</dbReference>
<evidence type="ECO:0000313" key="8">
    <source>
        <dbReference type="Proteomes" id="UP000316360"/>
    </source>
</evidence>
<dbReference type="GO" id="GO:0015297">
    <property type="term" value="F:antiporter activity"/>
    <property type="evidence" value="ECO:0007669"/>
    <property type="project" value="InterPro"/>
</dbReference>
<feature type="transmembrane region" description="Helical" evidence="5">
    <location>
        <begin position="369"/>
        <end position="391"/>
    </location>
</feature>
<feature type="transmembrane region" description="Helical" evidence="5">
    <location>
        <begin position="235"/>
        <end position="268"/>
    </location>
</feature>
<dbReference type="AlphaFoldDB" id="A0A523RUF8"/>
<gene>
    <name evidence="7" type="ORF">E3J84_05105</name>
</gene>
<evidence type="ECO:0000256" key="2">
    <source>
        <dbReference type="ARBA" id="ARBA00022692"/>
    </source>
</evidence>
<feature type="non-terminal residue" evidence="7">
    <location>
        <position position="407"/>
    </location>
</feature>
<feature type="transmembrane region" description="Helical" evidence="5">
    <location>
        <begin position="87"/>
        <end position="114"/>
    </location>
</feature>
<keyword evidence="2 5" id="KW-0812">Transmembrane</keyword>
<dbReference type="GO" id="GO:1902600">
    <property type="term" value="P:proton transmembrane transport"/>
    <property type="evidence" value="ECO:0007669"/>
    <property type="project" value="InterPro"/>
</dbReference>
<feature type="transmembrane region" description="Helical" evidence="5">
    <location>
        <begin position="162"/>
        <end position="191"/>
    </location>
</feature>
<keyword evidence="4 5" id="KW-0472">Membrane</keyword>
<evidence type="ECO:0000313" key="7">
    <source>
        <dbReference type="EMBL" id="TET09420.1"/>
    </source>
</evidence>
<organism evidence="7 8">
    <name type="scientific">Aerophobetes bacterium</name>
    <dbReference type="NCBI Taxonomy" id="2030807"/>
    <lineage>
        <taxon>Bacteria</taxon>
        <taxon>Candidatus Aerophobota</taxon>
    </lineage>
</organism>
<accession>A0A523RUF8</accession>
<dbReference type="GO" id="GO:0016020">
    <property type="term" value="C:membrane"/>
    <property type="evidence" value="ECO:0007669"/>
    <property type="project" value="UniProtKB-SubCell"/>
</dbReference>
<dbReference type="PANTHER" id="PTHR43021">
    <property type="entry name" value="NA(+)/H(+) ANTIPORTER-RELATED"/>
    <property type="match status" value="1"/>
</dbReference>
<evidence type="ECO:0000256" key="3">
    <source>
        <dbReference type="ARBA" id="ARBA00022989"/>
    </source>
</evidence>
<comment type="caution">
    <text evidence="7">The sequence shown here is derived from an EMBL/GenBank/DDBJ whole genome shotgun (WGS) entry which is preliminary data.</text>
</comment>
<dbReference type="Gene3D" id="1.20.1530.20">
    <property type="match status" value="1"/>
</dbReference>
<dbReference type="EMBL" id="SOKJ01000290">
    <property type="protein sequence ID" value="TET09420.1"/>
    <property type="molecule type" value="Genomic_DNA"/>
</dbReference>
<dbReference type="InterPro" id="IPR038770">
    <property type="entry name" value="Na+/solute_symporter_sf"/>
</dbReference>
<evidence type="ECO:0000259" key="6">
    <source>
        <dbReference type="Pfam" id="PF00999"/>
    </source>
</evidence>
<feature type="transmembrane region" description="Helical" evidence="5">
    <location>
        <begin position="288"/>
        <end position="319"/>
    </location>
</feature>
<feature type="transmembrane region" description="Helical" evidence="5">
    <location>
        <begin position="126"/>
        <end position="150"/>
    </location>
</feature>
<keyword evidence="3 5" id="KW-1133">Transmembrane helix</keyword>
<evidence type="ECO:0000256" key="4">
    <source>
        <dbReference type="ARBA" id="ARBA00023136"/>
    </source>
</evidence>
<comment type="subcellular location">
    <subcellularLocation>
        <location evidence="1">Membrane</location>
        <topology evidence="1">Multi-pass membrane protein</topology>
    </subcellularLocation>
</comment>
<feature type="domain" description="Cation/H+ exchanger transmembrane" evidence="6">
    <location>
        <begin position="15"/>
        <end position="396"/>
    </location>
</feature>
<dbReference type="InterPro" id="IPR006153">
    <property type="entry name" value="Cation/H_exchanger_TM"/>
</dbReference>
<name>A0A523RUF8_UNCAE</name>
<proteinExistence type="predicted"/>
<feature type="transmembrane region" description="Helical" evidence="5">
    <location>
        <begin position="30"/>
        <end position="47"/>
    </location>
</feature>
<protein>
    <submittedName>
        <fullName evidence="7">Sodium:proton antiporter</fullName>
    </submittedName>
</protein>
<dbReference type="Proteomes" id="UP000316360">
    <property type="component" value="Unassembled WGS sequence"/>
</dbReference>
<sequence>MNSILAIGILIIAGFFGGLAAKKIRYPRISGYIIVGMLLSPSVLNLIPSQLIRGDLSVITDIALGVVAYLIGGSLNLERLKKLGKNIVTITPFQALGAWIFVSLLIIFLGRFVIKFDILNPNFYQTYLPMAIIIGAISCATAPAAVLAIIHEYRAKGPLTTTLLGVVALDDAFTIFGYAIAISIAGVLIIGAEVFSLYQILIVPILDIAGSLLVGTGFGFVLVYMSRFAKTRKTLLVTVLGMIMLSIGTAKILGISSLLANMAMGFVIVNKMKPSEEMFRVIDDIEDVIFAIFFTLAGAHFDLGVVKTAGTLALLIVIGRFSGKFIGAKMGAAISQAPVVVRRYLGLGLLPKAGVTVGLVLLVQQNSTFTIIGPIMVNAILASVIINELIAPPLTKYALFKAREVAT</sequence>
<reference evidence="7 8" key="1">
    <citation type="submission" date="2019-03" db="EMBL/GenBank/DDBJ databases">
        <title>Metabolic potential of uncultured bacteria and archaea associated with petroleum seepage in deep-sea sediments.</title>
        <authorList>
            <person name="Dong X."/>
            <person name="Hubert C."/>
        </authorList>
    </citation>
    <scope>NUCLEOTIDE SEQUENCE [LARGE SCALE GENOMIC DNA]</scope>
    <source>
        <strain evidence="7">E44_bin7</strain>
    </source>
</reference>